<dbReference type="EMBL" id="LAZR01001061">
    <property type="protein sequence ID" value="KKN51511.1"/>
    <property type="molecule type" value="Genomic_DNA"/>
</dbReference>
<organism evidence="1">
    <name type="scientific">marine sediment metagenome</name>
    <dbReference type="NCBI Taxonomy" id="412755"/>
    <lineage>
        <taxon>unclassified sequences</taxon>
        <taxon>metagenomes</taxon>
        <taxon>ecological metagenomes</taxon>
    </lineage>
</organism>
<gene>
    <name evidence="1" type="ORF">LCGC14_0622030</name>
</gene>
<sequence length="358" mass="37171">MSYIFTKGATSQAIELYIVDSTNGTPETGVLWNTAGIDLKYRRKDAVVVSITEAALTTPLLTDTWESGGFLEIGNGVYRLDLPDAALASAAGIDRVVVFGTVTGMVVLPVTIHLTAFDLSTASAAQTADNETRLATIETDTNEIQGKLPTNKFMGSSDGADDDGTLNTIAGDVANIDGASMVGTDGAALASNYTATRAGYLDELAAANLPTDIADIPTVAEFEARTIVSANYVVVGDTLARVTLVDTVTTYTGNTKQTGNNFTRLGAPAGASVSADIAAVPTVDEMWAKAMSDLATGAPSATASVLTAINYLFEAWRNKTTTTDNLVTIKKDDGSTDLTKSTIGDAAGTFTKNEFVSG</sequence>
<reference evidence="1" key="1">
    <citation type="journal article" date="2015" name="Nature">
        <title>Complex archaea that bridge the gap between prokaryotes and eukaryotes.</title>
        <authorList>
            <person name="Spang A."/>
            <person name="Saw J.H."/>
            <person name="Jorgensen S.L."/>
            <person name="Zaremba-Niedzwiedzka K."/>
            <person name="Martijn J."/>
            <person name="Lind A.E."/>
            <person name="van Eijk R."/>
            <person name="Schleper C."/>
            <person name="Guy L."/>
            <person name="Ettema T.J."/>
        </authorList>
    </citation>
    <scope>NUCLEOTIDE SEQUENCE</scope>
</reference>
<name>A0A0F9TQX2_9ZZZZ</name>
<proteinExistence type="predicted"/>
<comment type="caution">
    <text evidence="1">The sequence shown here is derived from an EMBL/GenBank/DDBJ whole genome shotgun (WGS) entry which is preliminary data.</text>
</comment>
<protein>
    <submittedName>
        <fullName evidence="1">Uncharacterized protein</fullName>
    </submittedName>
</protein>
<dbReference type="AlphaFoldDB" id="A0A0F9TQX2"/>
<evidence type="ECO:0000313" key="1">
    <source>
        <dbReference type="EMBL" id="KKN51511.1"/>
    </source>
</evidence>
<accession>A0A0F9TQX2</accession>